<dbReference type="InterPro" id="IPR016039">
    <property type="entry name" value="Thiolase-like"/>
</dbReference>
<dbReference type="InterPro" id="IPR055140">
    <property type="entry name" value="Thiolase_C_2"/>
</dbReference>
<sequence>MSRPSGGGQVAIVGYAHSQVWRHAPRPLGAVAVDTARAAITDAGLKPDDIDGFATAALFPTAGAHTVEDGVSTVTAQWLADHLGVTPRYAAGFQGIGQLPGAVALAVGAITSGAADYVLLHRALHNPPGRYHANPMRTAAGAQQWTAPQGFFGPLAMIALPYNEYLQRYRASREAMATVVAEARKNGARIPWSYWHGKPLSRDEYLSAPVINDPVCRYDCDLPVDGVAAFVLTSAERARDLPHRPVHVAGLAFAAPPRPRLPLHWPLDDIMAAGTGLAGRLWASAGVGPDEVDLPQLYDGFSPFVYFWLEALGLCPVGEAHRFVQDGRIDSDRPGGLPVLSGGGALGNGRMHGLPQMIECYLQLSGRAGERQRERATVGVACQSSPHFGGAVVYTTEPTRERSRAR</sequence>
<name>E3J9B7_PSEI1</name>
<keyword evidence="3" id="KW-1185">Reference proteome</keyword>
<dbReference type="Gene3D" id="3.40.47.10">
    <property type="match status" value="1"/>
</dbReference>
<gene>
    <name evidence="2" type="ordered locus">FraEuI1c_4135</name>
</gene>
<dbReference type="AlphaFoldDB" id="E3J9B7"/>
<dbReference type="HOGENOM" id="CLU_035425_2_0_11"/>
<dbReference type="STRING" id="298654.FraEuI1c_4135"/>
<dbReference type="InParanoid" id="E3J9B7"/>
<feature type="domain" description="Thiolase C-terminal" evidence="1">
    <location>
        <begin position="282"/>
        <end position="382"/>
    </location>
</feature>
<evidence type="ECO:0000313" key="2">
    <source>
        <dbReference type="EMBL" id="ADP82136.1"/>
    </source>
</evidence>
<evidence type="ECO:0000313" key="3">
    <source>
        <dbReference type="Proteomes" id="UP000002484"/>
    </source>
</evidence>
<dbReference type="CDD" id="cd00829">
    <property type="entry name" value="SCP-x_thiolase"/>
    <property type="match status" value="1"/>
</dbReference>
<dbReference type="Proteomes" id="UP000002484">
    <property type="component" value="Chromosome"/>
</dbReference>
<reference evidence="2 3" key="1">
    <citation type="submission" date="2010-10" db="EMBL/GenBank/DDBJ databases">
        <title>Complete sequence of Frankia sp. EuI1c.</title>
        <authorList>
            <consortium name="US DOE Joint Genome Institute"/>
            <person name="Lucas S."/>
            <person name="Copeland A."/>
            <person name="Lapidus A."/>
            <person name="Cheng J.-F."/>
            <person name="Bruce D."/>
            <person name="Goodwin L."/>
            <person name="Pitluck S."/>
            <person name="Chertkov O."/>
            <person name="Detter J.C."/>
            <person name="Han C."/>
            <person name="Tapia R."/>
            <person name="Land M."/>
            <person name="Hauser L."/>
            <person name="Jeffries C."/>
            <person name="Kyrpides N."/>
            <person name="Ivanova N."/>
            <person name="Mikhailova N."/>
            <person name="Beauchemin N."/>
            <person name="Sen A."/>
            <person name="Sur S.A."/>
            <person name="Gtari M."/>
            <person name="Wall L."/>
            <person name="Tisa L."/>
            <person name="Woyke T."/>
        </authorList>
    </citation>
    <scope>NUCLEOTIDE SEQUENCE [LARGE SCALE GENOMIC DNA]</scope>
    <source>
        <strain evidence="3">DSM 45817 / CECT 9037 / EuI1c</strain>
    </source>
</reference>
<dbReference type="PIRSF" id="PIRSF000429">
    <property type="entry name" value="Ac-CoA_Ac_transf"/>
    <property type="match status" value="1"/>
</dbReference>
<evidence type="ECO:0000259" key="1">
    <source>
        <dbReference type="Pfam" id="PF22691"/>
    </source>
</evidence>
<dbReference type="GO" id="GO:0016747">
    <property type="term" value="F:acyltransferase activity, transferring groups other than amino-acyl groups"/>
    <property type="evidence" value="ECO:0007669"/>
    <property type="project" value="InterPro"/>
</dbReference>
<proteinExistence type="predicted"/>
<organism evidence="2 3">
    <name type="scientific">Pseudofrankia inefficax (strain DSM 45817 / CECT 9037 / DDB 130130 / EuI1c)</name>
    <name type="common">Frankia inefficax</name>
    <dbReference type="NCBI Taxonomy" id="298654"/>
    <lineage>
        <taxon>Bacteria</taxon>
        <taxon>Bacillati</taxon>
        <taxon>Actinomycetota</taxon>
        <taxon>Actinomycetes</taxon>
        <taxon>Frankiales</taxon>
        <taxon>Frankiaceae</taxon>
        <taxon>Pseudofrankia</taxon>
    </lineage>
</organism>
<dbReference type="Pfam" id="PF22691">
    <property type="entry name" value="Thiolase_C_1"/>
    <property type="match status" value="1"/>
</dbReference>
<dbReference type="RefSeq" id="WP_013425254.1">
    <property type="nucleotide sequence ID" value="NC_014666.1"/>
</dbReference>
<accession>E3J9B7</accession>
<protein>
    <submittedName>
        <fullName evidence="2">Lipid-transfer protein</fullName>
    </submittedName>
</protein>
<dbReference type="EMBL" id="CP002299">
    <property type="protein sequence ID" value="ADP82136.1"/>
    <property type="molecule type" value="Genomic_DNA"/>
</dbReference>
<dbReference type="PANTHER" id="PTHR42870">
    <property type="entry name" value="ACETYL-COA C-ACETYLTRANSFERASE"/>
    <property type="match status" value="1"/>
</dbReference>
<dbReference type="InterPro" id="IPR002155">
    <property type="entry name" value="Thiolase"/>
</dbReference>
<dbReference type="PANTHER" id="PTHR42870:SF1">
    <property type="entry name" value="NON-SPECIFIC LIPID-TRANSFER PROTEIN-LIKE 2"/>
    <property type="match status" value="1"/>
</dbReference>
<dbReference type="KEGG" id="fri:FraEuI1c_4135"/>
<dbReference type="OrthoDB" id="3208853at2"/>
<dbReference type="SUPFAM" id="SSF53901">
    <property type="entry name" value="Thiolase-like"/>
    <property type="match status" value="2"/>
</dbReference>
<dbReference type="eggNOG" id="COG0183">
    <property type="taxonomic scope" value="Bacteria"/>
</dbReference>